<organism evidence="2 3">
    <name type="scientific">Bacillus thuringiensis subsp. finitimus</name>
    <dbReference type="NCBI Taxonomy" id="29337"/>
    <lineage>
        <taxon>Bacteria</taxon>
        <taxon>Bacillati</taxon>
        <taxon>Bacillota</taxon>
        <taxon>Bacilli</taxon>
        <taxon>Bacillales</taxon>
        <taxon>Bacillaceae</taxon>
        <taxon>Bacillus</taxon>
        <taxon>Bacillus cereus group</taxon>
    </lineage>
</organism>
<keyword evidence="1" id="KW-0472">Membrane</keyword>
<evidence type="ECO:0000313" key="3">
    <source>
        <dbReference type="Proteomes" id="UP000195030"/>
    </source>
</evidence>
<feature type="transmembrane region" description="Helical" evidence="1">
    <location>
        <begin position="91"/>
        <end position="110"/>
    </location>
</feature>
<feature type="transmembrane region" description="Helical" evidence="1">
    <location>
        <begin position="44"/>
        <end position="62"/>
    </location>
</feature>
<comment type="caution">
    <text evidence="2">The sequence shown here is derived from an EMBL/GenBank/DDBJ whole genome shotgun (WGS) entry which is preliminary data.</text>
</comment>
<keyword evidence="1" id="KW-0812">Transmembrane</keyword>
<feature type="transmembrane region" description="Helical" evidence="1">
    <location>
        <begin position="21"/>
        <end position="38"/>
    </location>
</feature>
<sequence length="119" mass="13757">MSEMIQFIRKMFYGVDTQYLVKSYIISMAVSGFLLYVSEVSFSLAIYIVLAGLLFPFATIVWDDLINTLMGGHFIILPLLFMLMWKAFKILMLYMLSPLIAPFGMLYVYIANGYYRKGE</sequence>
<gene>
    <name evidence="2" type="ORF">BK772_28445</name>
</gene>
<reference evidence="2 3" key="1">
    <citation type="submission" date="2016-10" db="EMBL/GenBank/DDBJ databases">
        <title>Comparative genomics of Bacillus thuringiensis reveals a path to pathogens against multiple invertebrate hosts.</title>
        <authorList>
            <person name="Zheng J."/>
            <person name="Gao Q."/>
            <person name="Liu H."/>
            <person name="Peng D."/>
            <person name="Ruan L."/>
            <person name="Sun M."/>
        </authorList>
    </citation>
    <scope>NUCLEOTIDE SEQUENCE [LARGE SCALE GENOMIC DNA]</scope>
    <source>
        <strain evidence="2">CTC</strain>
    </source>
</reference>
<dbReference type="EMBL" id="NFEL01000053">
    <property type="protein sequence ID" value="OUA03895.1"/>
    <property type="molecule type" value="Genomic_DNA"/>
</dbReference>
<evidence type="ECO:0000313" key="2">
    <source>
        <dbReference type="EMBL" id="OUA03895.1"/>
    </source>
</evidence>
<keyword evidence="1" id="KW-1133">Transmembrane helix</keyword>
<proteinExistence type="predicted"/>
<feature type="transmembrane region" description="Helical" evidence="1">
    <location>
        <begin position="69"/>
        <end position="85"/>
    </location>
</feature>
<name>A0A243G9V0_BACTF</name>
<accession>A0A243G9V0</accession>
<dbReference type="Proteomes" id="UP000195030">
    <property type="component" value="Unassembled WGS sequence"/>
</dbReference>
<protein>
    <submittedName>
        <fullName evidence="2">Uncharacterized protein</fullName>
    </submittedName>
</protein>
<dbReference type="AlphaFoldDB" id="A0A243G9V0"/>
<evidence type="ECO:0000256" key="1">
    <source>
        <dbReference type="SAM" id="Phobius"/>
    </source>
</evidence>